<dbReference type="EMBL" id="CHKL01000051">
    <property type="protein sequence ID" value="COV83150.1"/>
    <property type="molecule type" value="Genomic_DNA"/>
</dbReference>
<evidence type="ECO:0000313" key="4">
    <source>
        <dbReference type="EMBL" id="CFR89873.1"/>
    </source>
</evidence>
<reference evidence="8 28" key="1">
    <citation type="submission" date="2015-03" db="EMBL/GenBank/DDBJ databases">
        <authorList>
            <consortium name="Pathogen Informatics"/>
            <person name="Murphy D."/>
        </authorList>
    </citation>
    <scope>NUCLEOTIDE SEQUENCE [LARGE SCALE GENOMIC DNA]</scope>
    <source>
        <strain evidence="8 28">0268S</strain>
        <strain evidence="14">N09902308</strain>
    </source>
</reference>
<reference evidence="13" key="2">
    <citation type="submission" date="2015-03" db="EMBL/GenBank/DDBJ databases">
        <authorList>
            <person name="Murphy D."/>
        </authorList>
    </citation>
    <scope>NUCLEOTIDE SEQUENCE [LARGE SCALE GENOMIC DNA]</scope>
    <source>
        <strain evidence="13">K00500041</strain>
    </source>
</reference>
<evidence type="ECO:0000313" key="3">
    <source>
        <dbReference type="EMBL" id="CFE51225.1"/>
    </source>
</evidence>
<dbReference type="Proteomes" id="UP000046680">
    <property type="component" value="Unassembled WGS sequence"/>
</dbReference>
<name>A0A0E8TYC9_MYCTX</name>
<reference evidence="1 31" key="6">
    <citation type="submission" date="2017-10" db="EMBL/GenBank/DDBJ databases">
        <title>Clinical isolate obtained from a human patient with meningeal tuberculosis in michoacan, Mexico.</title>
        <authorList>
            <person name="Guillen-Nepita A.L."/>
            <person name="Negrete-Paz A.M."/>
            <person name="Vazquez-Marrufo G."/>
            <person name="Cruz-Hernandez A."/>
            <person name="Fresia P."/>
            <person name="Naya H."/>
            <person name="Vazquez-Garciduenas M.S."/>
        </authorList>
    </citation>
    <scope>NUCLEOTIDE SEQUENCE [LARGE SCALE GENOMIC DNA]</scope>
    <source>
        <strain evidence="31">Beijing/MYC004</strain>
        <strain evidence="1">MYC004</strain>
    </source>
</reference>
<evidence type="ECO:0000313" key="2">
    <source>
        <dbReference type="EMBL" id="CFE48413.1"/>
    </source>
</evidence>
<evidence type="ECO:0000313" key="31">
    <source>
        <dbReference type="Proteomes" id="UP000236349"/>
    </source>
</evidence>
<dbReference type="Proteomes" id="UP000044938">
    <property type="component" value="Unassembled WGS sequence"/>
</dbReference>
<evidence type="ECO:0000313" key="27">
    <source>
        <dbReference type="Proteomes" id="UP000049023"/>
    </source>
</evidence>
<dbReference type="EMBL" id="CSAD01000047">
    <property type="protein sequence ID" value="COU89492.1"/>
    <property type="molecule type" value="Genomic_DNA"/>
</dbReference>
<evidence type="ECO:0000313" key="32">
    <source>
        <dbReference type="Proteomes" id="UP000300237"/>
    </source>
</evidence>
<evidence type="ECO:0000313" key="12">
    <source>
        <dbReference type="EMBL" id="COW30176.1"/>
    </source>
</evidence>
<dbReference type="EMBL" id="CSAE01000828">
    <property type="protein sequence ID" value="COW97413.1"/>
    <property type="molecule type" value="Genomic_DNA"/>
</dbReference>
<reference evidence="15 30" key="4">
    <citation type="submission" date="2016-04" db="EMBL/GenBank/DDBJ databases">
        <authorList>
            <person name="Bigi M."/>
            <person name="Bigi F."/>
            <person name="Soria M.A."/>
        </authorList>
    </citation>
    <scope>NUCLEOTIDE SEQUENCE [LARGE SCALE GENOMIC DNA]</scope>
    <source>
        <strain evidence="15 30">6548</strain>
    </source>
</reference>
<dbReference type="Proteomes" id="UP000046947">
    <property type="component" value="Unassembled WGS sequence"/>
</dbReference>
<dbReference type="Proteomes" id="UP000236349">
    <property type="component" value="Chromosome"/>
</dbReference>
<dbReference type="EMBL" id="CGCX01001166">
    <property type="protein sequence ID" value="CFR89873.1"/>
    <property type="molecule type" value="Genomic_DNA"/>
</dbReference>
<dbReference type="Proteomes" id="UP000050139">
    <property type="component" value="Unassembled WGS sequence"/>
</dbReference>
<proteinExistence type="predicted"/>
<evidence type="ECO:0000313" key="7">
    <source>
        <dbReference type="EMBL" id="CKT55380.1"/>
    </source>
</evidence>
<evidence type="ECO:0000313" key="21">
    <source>
        <dbReference type="Proteomes" id="UP000045842"/>
    </source>
</evidence>
<evidence type="ECO:0000313" key="20">
    <source>
        <dbReference type="Proteomes" id="UP000044938"/>
    </source>
</evidence>
<organism evidence="8 28">
    <name type="scientific">Mycobacterium tuberculosis</name>
    <dbReference type="NCBI Taxonomy" id="1773"/>
    <lineage>
        <taxon>Bacteria</taxon>
        <taxon>Bacillati</taxon>
        <taxon>Actinomycetota</taxon>
        <taxon>Actinomycetes</taxon>
        <taxon>Mycobacteriales</taxon>
        <taxon>Mycobacteriaceae</taxon>
        <taxon>Mycobacterium</taxon>
        <taxon>Mycobacterium tuberculosis complex</taxon>
    </lineage>
</organism>
<reference evidence="16 32" key="7">
    <citation type="submission" date="2018-08" db="EMBL/GenBank/DDBJ databases">
        <authorList>
            <person name="Fokvardsen B D."/>
            <person name="Norman A."/>
        </authorList>
    </citation>
    <scope>NUCLEOTIDE SEQUENCE [LARGE SCALE GENOMIC DNA]</scope>
    <source>
        <strain evidence="16 32">DKC2</strain>
    </source>
</reference>
<evidence type="ECO:0000313" key="19">
    <source>
        <dbReference type="Proteomes" id="UP000039217"/>
    </source>
</evidence>
<dbReference type="EMBL" id="LR027516">
    <property type="protein sequence ID" value="VCU49981.1"/>
    <property type="molecule type" value="Genomic_DNA"/>
</dbReference>
<dbReference type="EMBL" id="CNFU01000108">
    <property type="protein sequence ID" value="CKR20446.1"/>
    <property type="molecule type" value="Genomic_DNA"/>
</dbReference>
<evidence type="ECO:0000313" key="11">
    <source>
        <dbReference type="EMBL" id="COV83150.1"/>
    </source>
</evidence>
<accession>A0A0E8TYC9</accession>
<reference evidence="15 30" key="5">
    <citation type="submission" date="2017-02" db="EMBL/GenBank/DDBJ databases">
        <title>Protein polymorphisms may explain contrasting epidemiological fitness of two variants of a multidrug-resistant Mycobacterium tuberculosis strain.</title>
        <authorList>
            <person name="Bigi M.M."/>
            <person name="Lopez B."/>
            <person name="Blanco F.C."/>
            <person name="Sasiain M.C."/>
            <person name="De La Barrera S."/>
            <person name="Ritacco V."/>
            <person name="Bigi F."/>
            <person name="Soria M.A."/>
        </authorList>
    </citation>
    <scope>NUCLEOTIDE SEQUENCE [LARGE SCALE GENOMIC DNA]</scope>
    <source>
        <strain evidence="15 30">6548</strain>
    </source>
</reference>
<dbReference type="Proteomes" id="UP000050164">
    <property type="component" value="Unassembled WGS sequence"/>
</dbReference>
<dbReference type="Proteomes" id="UP000048600">
    <property type="component" value="Unassembled WGS sequence"/>
</dbReference>
<dbReference type="Proteomes" id="UP000038802">
    <property type="component" value="Unassembled WGS sequence"/>
</dbReference>
<dbReference type="EMBL" id="CNGE01000967">
    <property type="protein sequence ID" value="CKT55380.1"/>
    <property type="molecule type" value="Genomic_DNA"/>
</dbReference>
<dbReference type="PATRIC" id="fig|1773.2383.peg.1971"/>
<dbReference type="AlphaFoldDB" id="A0A0E8TYC9"/>
<evidence type="ECO:0000313" key="6">
    <source>
        <dbReference type="EMBL" id="CKR36950.1"/>
    </source>
</evidence>
<dbReference type="STRING" id="1806.RN08_1910"/>
<gene>
    <name evidence="15" type="ORF">A4S10_01804</name>
    <name evidence="1" type="ORF">CAB90_01918</name>
    <name evidence="16" type="ORF">DKC2_1816</name>
    <name evidence="4" type="ORF">ERS007657_02799</name>
    <name evidence="9" type="ORF">ERS007661_00807</name>
    <name evidence="10" type="ORF">ERS007679_00590</name>
    <name evidence="2" type="ORF">ERS007681_04504</name>
    <name evidence="3" type="ORF">ERS007688_01881</name>
    <name evidence="13" type="ORF">ERS007703_04552</name>
    <name evidence="12" type="ORF">ERS007720_02289</name>
    <name evidence="14" type="ORF">ERS007739_03702</name>
    <name evidence="11" type="ORF">ERS007741_00755</name>
    <name evidence="7" type="ORF">ERS027646_03790</name>
    <name evidence="6" type="ORF">ERS027659_01242</name>
    <name evidence="5" type="ORF">ERS027661_00785</name>
    <name evidence="8" type="ORF">ERS094118_01985</name>
</gene>
<dbReference type="EMBL" id="CSBK01002004">
    <property type="protein sequence ID" value="COZ39475.1"/>
    <property type="molecule type" value="Genomic_DNA"/>
</dbReference>
<dbReference type="EMBL" id="CFOE01001131">
    <property type="protein sequence ID" value="CFE48413.1"/>
    <property type="molecule type" value="Genomic_DNA"/>
</dbReference>
<evidence type="ECO:0000313" key="16">
    <source>
        <dbReference type="EMBL" id="VCU49981.1"/>
    </source>
</evidence>
<evidence type="ECO:0000313" key="26">
    <source>
        <dbReference type="Proteomes" id="UP000048948"/>
    </source>
</evidence>
<evidence type="ECO:0000313" key="10">
    <source>
        <dbReference type="EMBL" id="COU89492.1"/>
    </source>
</evidence>
<evidence type="ECO:0000313" key="17">
    <source>
        <dbReference type="Proteomes" id="UP000038802"/>
    </source>
</evidence>
<evidence type="ECO:0000313" key="14">
    <source>
        <dbReference type="EMBL" id="COZ39475.1"/>
    </source>
</evidence>
<evidence type="ECO:0000313" key="13">
    <source>
        <dbReference type="EMBL" id="COW97413.1"/>
    </source>
</evidence>
<protein>
    <submittedName>
        <fullName evidence="8">Uncharacterized protein</fullName>
    </submittedName>
</protein>
<sequence>MTEALCDKLVGAWDLVSYVERAAALALGYLAYGGR</sequence>
<evidence type="ECO:0000313" key="5">
    <source>
        <dbReference type="EMBL" id="CKR20446.1"/>
    </source>
</evidence>
<evidence type="ECO:0000313" key="9">
    <source>
        <dbReference type="EMBL" id="CNU52669.1"/>
    </source>
</evidence>
<evidence type="ECO:0000313" key="23">
    <source>
        <dbReference type="Proteomes" id="UP000046947"/>
    </source>
</evidence>
<evidence type="ECO:0000313" key="22">
    <source>
        <dbReference type="Proteomes" id="UP000046680"/>
    </source>
</evidence>
<dbReference type="Proteomes" id="UP000045842">
    <property type="component" value="Unassembled WGS sequence"/>
</dbReference>
<evidence type="ECO:0000313" key="8">
    <source>
        <dbReference type="EMBL" id="CLW14487.1"/>
    </source>
</evidence>
<evidence type="ECO:0000313" key="28">
    <source>
        <dbReference type="Proteomes" id="UP000050139"/>
    </source>
</evidence>
<dbReference type="EMBL" id="CNFT01000216">
    <property type="protein sequence ID" value="CKR36950.1"/>
    <property type="molecule type" value="Genomic_DNA"/>
</dbReference>
<dbReference type="Proteomes" id="UP000300237">
    <property type="component" value="Chromosome"/>
</dbReference>
<evidence type="ECO:0000313" key="30">
    <source>
        <dbReference type="Proteomes" id="UP000189452"/>
    </source>
</evidence>
<dbReference type="EMBL" id="COPH01000013">
    <property type="protein sequence ID" value="CLW14487.1"/>
    <property type="molecule type" value="Genomic_DNA"/>
</dbReference>
<evidence type="ECO:0000313" key="1">
    <source>
        <dbReference type="EMBL" id="AUS50817.1"/>
    </source>
</evidence>
<evidence type="ECO:0000313" key="25">
    <source>
        <dbReference type="Proteomes" id="UP000048600"/>
    </source>
</evidence>
<dbReference type="EMBL" id="LWDQ01000001">
    <property type="protein sequence ID" value="OMH59634.1"/>
    <property type="molecule type" value="Genomic_DNA"/>
</dbReference>
<dbReference type="Proteomes" id="UP000039217">
    <property type="component" value="Unassembled WGS sequence"/>
</dbReference>
<dbReference type="EMBL" id="CSAJ01000283">
    <property type="protein sequence ID" value="COW30176.1"/>
    <property type="molecule type" value="Genomic_DNA"/>
</dbReference>
<reference evidence="17 18" key="3">
    <citation type="submission" date="2015-03" db="EMBL/GenBank/DDBJ databases">
        <authorList>
            <consortium name="Pathogen Informatics"/>
        </authorList>
    </citation>
    <scope>NUCLEOTIDE SEQUENCE [LARGE SCALE GENOMIC DNA]</scope>
    <source>
        <strain evidence="7 26">Bir 172</strain>
        <strain evidence="6 29">Bir 185</strain>
        <strain evidence="5 27">Bir 187</strain>
        <strain evidence="4 22">C09601061</strain>
        <strain evidence="9 19">D00501624</strain>
        <strain evidence="10 21">G09801536</strain>
        <strain evidence="2 24">G09901357</strain>
        <strain evidence="3 23">H09601792</strain>
        <strain evidence="17">K00500041</strain>
        <strain evidence="12 20">M09401471</strain>
        <strain evidence="18">N09902308</strain>
        <strain evidence="11 25">P00601463</strain>
    </source>
</reference>
<dbReference type="EMBL" id="CP024614">
    <property type="protein sequence ID" value="AUS50817.1"/>
    <property type="molecule type" value="Genomic_DNA"/>
</dbReference>
<evidence type="ECO:0000313" key="29">
    <source>
        <dbReference type="Proteomes" id="UP000050164"/>
    </source>
</evidence>
<dbReference type="Proteomes" id="UP000189452">
    <property type="component" value="Chromosome"/>
</dbReference>
<dbReference type="EMBL" id="CFOH01000271">
    <property type="protein sequence ID" value="CFE51225.1"/>
    <property type="molecule type" value="Genomic_DNA"/>
</dbReference>
<dbReference type="EMBL" id="CQQC01000181">
    <property type="protein sequence ID" value="CNU52669.1"/>
    <property type="molecule type" value="Genomic_DNA"/>
</dbReference>
<evidence type="ECO:0000313" key="24">
    <source>
        <dbReference type="Proteomes" id="UP000048289"/>
    </source>
</evidence>
<dbReference type="Proteomes" id="UP000039021">
    <property type="component" value="Unassembled WGS sequence"/>
</dbReference>
<dbReference type="Proteomes" id="UP000048289">
    <property type="component" value="Unassembled WGS sequence"/>
</dbReference>
<dbReference type="Proteomes" id="UP000049023">
    <property type="component" value="Unassembled WGS sequence"/>
</dbReference>
<evidence type="ECO:0000313" key="15">
    <source>
        <dbReference type="EMBL" id="OMH59634.1"/>
    </source>
</evidence>
<dbReference type="Proteomes" id="UP000048948">
    <property type="component" value="Unassembled WGS sequence"/>
</dbReference>
<evidence type="ECO:0000313" key="18">
    <source>
        <dbReference type="Proteomes" id="UP000039021"/>
    </source>
</evidence>